<sequence>MNKMIITVFNTEEQAFEGLTAFKTLHKNGDIKVSATAVINKNDAGEVEMKQVSDNGPVGTAIGTLSGALIGLIAGPAGMAFGAMAGMYGGMFYDLDNADVDSTFLNEVAKALEDGKTALIADVDEAWTAPVDNKMNALDAMVYRRNKSEVAEDQFNRELDALDSEIDELEQDLKEAHDEMKVNIQKQIDKSKARSLAIKNVVDQGMSNLKAETSAKTEKLNKQIKVANKKSKEQLEKNYAATKKSLVGASEYASKYIT</sequence>
<dbReference type="Proteomes" id="UP000636004">
    <property type="component" value="Unassembled WGS sequence"/>
</dbReference>
<organism evidence="2 3">
    <name type="scientific">Algibacter mikhailovii</name>
    <dbReference type="NCBI Taxonomy" id="425498"/>
    <lineage>
        <taxon>Bacteria</taxon>
        <taxon>Pseudomonadati</taxon>
        <taxon>Bacteroidota</taxon>
        <taxon>Flavobacteriia</taxon>
        <taxon>Flavobacteriales</taxon>
        <taxon>Flavobacteriaceae</taxon>
        <taxon>Algibacter</taxon>
    </lineage>
</organism>
<reference evidence="2" key="2">
    <citation type="submission" date="2020-09" db="EMBL/GenBank/DDBJ databases">
        <authorList>
            <person name="Sun Q."/>
            <person name="Kim S."/>
        </authorList>
    </citation>
    <scope>NUCLEOTIDE SEQUENCE</scope>
    <source>
        <strain evidence="2">KCTC 12710</strain>
    </source>
</reference>
<dbReference type="Pfam" id="PF06897">
    <property type="entry name" value="DUF1269"/>
    <property type="match status" value="1"/>
</dbReference>
<feature type="coiled-coil region" evidence="1">
    <location>
        <begin position="210"/>
        <end position="237"/>
    </location>
</feature>
<dbReference type="EMBL" id="BMWZ01000002">
    <property type="protein sequence ID" value="GGZ74856.1"/>
    <property type="molecule type" value="Genomic_DNA"/>
</dbReference>
<evidence type="ECO:0000256" key="1">
    <source>
        <dbReference type="SAM" id="Coils"/>
    </source>
</evidence>
<dbReference type="AlphaFoldDB" id="A0A918QW09"/>
<evidence type="ECO:0000313" key="2">
    <source>
        <dbReference type="EMBL" id="GGZ74856.1"/>
    </source>
</evidence>
<evidence type="ECO:0008006" key="4">
    <source>
        <dbReference type="Google" id="ProtNLM"/>
    </source>
</evidence>
<name>A0A918QW09_9FLAO</name>
<evidence type="ECO:0000313" key="3">
    <source>
        <dbReference type="Proteomes" id="UP000636004"/>
    </source>
</evidence>
<dbReference type="SUPFAM" id="SSF58113">
    <property type="entry name" value="Apolipoprotein A-I"/>
    <property type="match status" value="1"/>
</dbReference>
<dbReference type="RefSeq" id="WP_189359708.1">
    <property type="nucleotide sequence ID" value="NZ_BMWZ01000002.1"/>
</dbReference>
<dbReference type="InterPro" id="IPR009200">
    <property type="entry name" value="DUF1269_membrane"/>
</dbReference>
<keyword evidence="1" id="KW-0175">Coiled coil</keyword>
<keyword evidence="3" id="KW-1185">Reference proteome</keyword>
<reference evidence="2" key="1">
    <citation type="journal article" date="2014" name="Int. J. Syst. Evol. Microbiol.">
        <title>Complete genome sequence of Corynebacterium casei LMG S-19264T (=DSM 44701T), isolated from a smear-ripened cheese.</title>
        <authorList>
            <consortium name="US DOE Joint Genome Institute (JGI-PGF)"/>
            <person name="Walter F."/>
            <person name="Albersmeier A."/>
            <person name="Kalinowski J."/>
            <person name="Ruckert C."/>
        </authorList>
    </citation>
    <scope>NUCLEOTIDE SEQUENCE</scope>
    <source>
        <strain evidence="2">KCTC 12710</strain>
    </source>
</reference>
<accession>A0A918QW09</accession>
<proteinExistence type="predicted"/>
<feature type="coiled-coil region" evidence="1">
    <location>
        <begin position="152"/>
        <end position="186"/>
    </location>
</feature>
<protein>
    <recommendedName>
        <fullName evidence="4">DUF1269 domain-containing protein</fullName>
    </recommendedName>
</protein>
<gene>
    <name evidence="2" type="ORF">GCM10007028_10310</name>
</gene>
<comment type="caution">
    <text evidence="2">The sequence shown here is derived from an EMBL/GenBank/DDBJ whole genome shotgun (WGS) entry which is preliminary data.</text>
</comment>